<evidence type="ECO:0000313" key="2">
    <source>
        <dbReference type="Proteomes" id="UP000516412"/>
    </source>
</evidence>
<evidence type="ECO:0000313" key="1">
    <source>
        <dbReference type="EMBL" id="QNT60318.2"/>
    </source>
</evidence>
<dbReference type="Proteomes" id="UP000516412">
    <property type="component" value="Chromosome"/>
</dbReference>
<keyword evidence="2" id="KW-1185">Reference proteome</keyword>
<name>A0ACD0ZQ55_9NEIS</name>
<keyword evidence="1" id="KW-0449">Lipoprotein</keyword>
<reference evidence="1" key="1">
    <citation type="submission" date="2024-06" db="EMBL/GenBank/DDBJ databases">
        <title>Complete Genome Sequence of mouse commensal type strain Neisseria musculi.</title>
        <authorList>
            <person name="Thapa E."/>
            <person name="Aluvathingal J."/>
            <person name="Nadendla S."/>
            <person name="Mehta A."/>
            <person name="Tettelin H."/>
            <person name="Weyand N.J."/>
        </authorList>
    </citation>
    <scope>NUCLEOTIDE SEQUENCE</scope>
    <source>
        <strain evidence="1">NW831</strain>
    </source>
</reference>
<organism evidence="1 2">
    <name type="scientific">Neisseria musculi</name>
    <dbReference type="NCBI Taxonomy" id="1815583"/>
    <lineage>
        <taxon>Bacteria</taxon>
        <taxon>Pseudomonadati</taxon>
        <taxon>Pseudomonadota</taxon>
        <taxon>Betaproteobacteria</taxon>
        <taxon>Neisseriales</taxon>
        <taxon>Neisseriaceae</taxon>
        <taxon>Neisseria</taxon>
    </lineage>
</organism>
<proteinExistence type="predicted"/>
<protein>
    <submittedName>
        <fullName evidence="1">Lipoprotein</fullName>
    </submittedName>
</protein>
<sequence>MKRGVMVLLCLAAGSCKLMGWYGCDSLSGWCRPQKPAAIDFWKIKGEPYPSIDDYATPLENGSRAIDANAYDAARNAYFYKKIDKFEACGLDWRTRKPLLETFGQEGFDCLEKQGLYRTSLSEDTRW</sequence>
<dbReference type="EMBL" id="CP060414">
    <property type="protein sequence ID" value="QNT60318.2"/>
    <property type="molecule type" value="Genomic_DNA"/>
</dbReference>
<accession>A0ACD0ZQ55</accession>
<gene>
    <name evidence="1" type="ORF">H7A79_2236</name>
</gene>